<dbReference type="GO" id="GO:0005694">
    <property type="term" value="C:chromosome"/>
    <property type="evidence" value="ECO:0007669"/>
    <property type="project" value="TreeGrafter"/>
</dbReference>
<dbReference type="GO" id="GO:0003677">
    <property type="term" value="F:DNA binding"/>
    <property type="evidence" value="ECO:0007669"/>
    <property type="project" value="UniProtKB-KW"/>
</dbReference>
<dbReference type="FunFam" id="1.10.10.2830:FF:000001">
    <property type="entry name" value="Chromosome partitioning protein ParB"/>
    <property type="match status" value="1"/>
</dbReference>
<dbReference type="EMBL" id="MHOD01000001">
    <property type="protein sequence ID" value="OGZ58734.1"/>
    <property type="molecule type" value="Genomic_DNA"/>
</dbReference>
<name>A0A1G2H8C5_9BACT</name>
<evidence type="ECO:0000256" key="4">
    <source>
        <dbReference type="SAM" id="MobiDB-lite"/>
    </source>
</evidence>
<keyword evidence="3" id="KW-0238">DNA-binding</keyword>
<comment type="similarity">
    <text evidence="1">Belongs to the ParB family.</text>
</comment>
<dbReference type="AlphaFoldDB" id="A0A1G2H8C5"/>
<dbReference type="InterPro" id="IPR036086">
    <property type="entry name" value="ParB/Sulfiredoxin_sf"/>
</dbReference>
<dbReference type="InterPro" id="IPR041468">
    <property type="entry name" value="HTH_ParB/Spo0J"/>
</dbReference>
<dbReference type="FunFam" id="3.90.1530.30:FF:000001">
    <property type="entry name" value="Chromosome partitioning protein ParB"/>
    <property type="match status" value="1"/>
</dbReference>
<accession>A0A1G2H8C5</accession>
<evidence type="ECO:0000256" key="1">
    <source>
        <dbReference type="ARBA" id="ARBA00006295"/>
    </source>
</evidence>
<dbReference type="PANTHER" id="PTHR33375">
    <property type="entry name" value="CHROMOSOME-PARTITIONING PROTEIN PARB-RELATED"/>
    <property type="match status" value="1"/>
</dbReference>
<dbReference type="PANTHER" id="PTHR33375:SF1">
    <property type="entry name" value="CHROMOSOME-PARTITIONING PROTEIN PARB-RELATED"/>
    <property type="match status" value="1"/>
</dbReference>
<evidence type="ECO:0000259" key="5">
    <source>
        <dbReference type="SMART" id="SM00470"/>
    </source>
</evidence>
<dbReference type="Gene3D" id="1.10.10.2830">
    <property type="match status" value="1"/>
</dbReference>
<dbReference type="SMART" id="SM00470">
    <property type="entry name" value="ParB"/>
    <property type="match status" value="1"/>
</dbReference>
<dbReference type="CDD" id="cd16393">
    <property type="entry name" value="SPO0J_N"/>
    <property type="match status" value="1"/>
</dbReference>
<dbReference type="Pfam" id="PF02195">
    <property type="entry name" value="ParB_N"/>
    <property type="match status" value="1"/>
</dbReference>
<dbReference type="NCBIfam" id="TIGR00180">
    <property type="entry name" value="parB_part"/>
    <property type="match status" value="1"/>
</dbReference>
<evidence type="ECO:0000256" key="2">
    <source>
        <dbReference type="ARBA" id="ARBA00022829"/>
    </source>
</evidence>
<dbReference type="Pfam" id="PF17762">
    <property type="entry name" value="HTH_ParB"/>
    <property type="match status" value="1"/>
</dbReference>
<evidence type="ECO:0000313" key="6">
    <source>
        <dbReference type="EMBL" id="OGZ58734.1"/>
    </source>
</evidence>
<keyword evidence="2" id="KW-0159">Chromosome partition</keyword>
<comment type="caution">
    <text evidence="6">The sequence shown here is derived from an EMBL/GenBank/DDBJ whole genome shotgun (WGS) entry which is preliminary data.</text>
</comment>
<organism evidence="6 7">
    <name type="scientific">Candidatus Spechtbacteria bacterium RIFCSPHIGHO2_01_FULL_43_30</name>
    <dbReference type="NCBI Taxonomy" id="1802158"/>
    <lineage>
        <taxon>Bacteria</taxon>
        <taxon>Candidatus Spechtiibacteriota</taxon>
    </lineage>
</organism>
<feature type="domain" description="ParB-like N-terminal" evidence="5">
    <location>
        <begin position="27"/>
        <end position="124"/>
    </location>
</feature>
<evidence type="ECO:0000313" key="7">
    <source>
        <dbReference type="Proteomes" id="UP000177932"/>
    </source>
</evidence>
<protein>
    <recommendedName>
        <fullName evidence="5">ParB-like N-terminal domain-containing protein</fullName>
    </recommendedName>
</protein>
<dbReference type="Proteomes" id="UP000177932">
    <property type="component" value="Unassembled WGS sequence"/>
</dbReference>
<dbReference type="STRING" id="1802158.A2827_00415"/>
<dbReference type="InterPro" id="IPR050336">
    <property type="entry name" value="Chromosome_partition/occlusion"/>
</dbReference>
<evidence type="ECO:0000256" key="3">
    <source>
        <dbReference type="ARBA" id="ARBA00023125"/>
    </source>
</evidence>
<feature type="region of interest" description="Disordered" evidence="4">
    <location>
        <begin position="1"/>
        <end position="20"/>
    </location>
</feature>
<gene>
    <name evidence="6" type="ORF">A2827_00415</name>
</gene>
<dbReference type="InterPro" id="IPR004437">
    <property type="entry name" value="ParB/RepB/Spo0J"/>
</dbReference>
<dbReference type="GO" id="GO:0007059">
    <property type="term" value="P:chromosome segregation"/>
    <property type="evidence" value="ECO:0007669"/>
    <property type="project" value="UniProtKB-KW"/>
</dbReference>
<dbReference type="InterPro" id="IPR003115">
    <property type="entry name" value="ParB_N"/>
</dbReference>
<proteinExistence type="inferred from homology"/>
<sequence length="294" mass="33566">MRGLASLIPQKRGPGDDQGVSPKESVFLIDIDKIHPNPLQPRKEFDPQELKDLAASIREYGILQPLLVTKIGKETSTGRDVEYELIAGERRWRAARMVNLPRVPVVVRKSTTPEKLAISVVENIQRQNLNPIEEARAYEVLNKKFGMSHNGIAEQVGKSRSVITNAIRMLKLPEDLLKAVEGKKIPASHAKYLLTLNSEPDKQKKLFDEMMKGNMDIFEAQSRLWEIQKRFDKPAMRASIVRENPELSEFASKLKNYWEMGDIRVNRFGSKTRVFIEFGTQADLETWVKRVLSS</sequence>
<dbReference type="SUPFAM" id="SSF110849">
    <property type="entry name" value="ParB/Sulfiredoxin"/>
    <property type="match status" value="1"/>
</dbReference>
<reference evidence="6 7" key="1">
    <citation type="journal article" date="2016" name="Nat. Commun.">
        <title>Thousands of microbial genomes shed light on interconnected biogeochemical processes in an aquifer system.</title>
        <authorList>
            <person name="Anantharaman K."/>
            <person name="Brown C.T."/>
            <person name="Hug L.A."/>
            <person name="Sharon I."/>
            <person name="Castelle C.J."/>
            <person name="Probst A.J."/>
            <person name="Thomas B.C."/>
            <person name="Singh A."/>
            <person name="Wilkins M.J."/>
            <person name="Karaoz U."/>
            <person name="Brodie E.L."/>
            <person name="Williams K.H."/>
            <person name="Hubbard S.S."/>
            <person name="Banfield J.F."/>
        </authorList>
    </citation>
    <scope>NUCLEOTIDE SEQUENCE [LARGE SCALE GENOMIC DNA]</scope>
</reference>
<dbReference type="Gene3D" id="3.90.1530.30">
    <property type="match status" value="1"/>
</dbReference>